<dbReference type="Proteomes" id="UP000235945">
    <property type="component" value="Unassembled WGS sequence"/>
</dbReference>
<reference evidence="5" key="2">
    <citation type="submission" date="2015-07" db="EMBL/GenBank/DDBJ databases">
        <authorList>
            <person name="Graham D.E."/>
            <person name="Giannone R.J."/>
            <person name="Gulvik C.A."/>
            <person name="Hettich R.L."/>
            <person name="Klingeman D.M."/>
            <person name="Mahan K.M."/>
            <person name="Parry R.J."/>
            <person name="Spain J.C."/>
        </authorList>
    </citation>
    <scope>NUCLEOTIDE SEQUENCE [LARGE SCALE GENOMIC DNA]</scope>
    <source>
        <strain evidence="5">ATCC 27428</strain>
    </source>
</reference>
<keyword evidence="5" id="KW-1185">Reference proteome</keyword>
<evidence type="ECO:0000313" key="3">
    <source>
        <dbReference type="EMBL" id="MBB5121121.1"/>
    </source>
</evidence>
<dbReference type="EMBL" id="LGUI01000001">
    <property type="protein sequence ID" value="PNE35138.1"/>
    <property type="molecule type" value="Genomic_DNA"/>
</dbReference>
<dbReference type="Pfam" id="PF07398">
    <property type="entry name" value="MDMPI_C"/>
    <property type="match status" value="1"/>
</dbReference>
<name>A0A2N8P299_STREU</name>
<dbReference type="PANTHER" id="PTHR40758:SF1">
    <property type="entry name" value="CONSERVED PROTEIN"/>
    <property type="match status" value="1"/>
</dbReference>
<feature type="domain" description="MDMPI C-terminal" evidence="1">
    <location>
        <begin position="156"/>
        <end position="260"/>
    </location>
</feature>
<feature type="domain" description="Mycothiol-dependent maleylpyruvate isomerase metal-binding" evidence="2">
    <location>
        <begin position="13"/>
        <end position="143"/>
    </location>
</feature>
<dbReference type="OrthoDB" id="3671213at2"/>
<dbReference type="EMBL" id="JACHJF010000016">
    <property type="protein sequence ID" value="MBB5121121.1"/>
    <property type="molecule type" value="Genomic_DNA"/>
</dbReference>
<gene>
    <name evidence="4" type="ORF">AF335_01740</name>
    <name evidence="3" type="ORF">FHS36_004573</name>
</gene>
<evidence type="ECO:0000313" key="5">
    <source>
        <dbReference type="Proteomes" id="UP000235945"/>
    </source>
</evidence>
<accession>A0A2N8P299</accession>
<dbReference type="InterPro" id="IPR034660">
    <property type="entry name" value="DinB/YfiT-like"/>
</dbReference>
<dbReference type="GO" id="GO:0046872">
    <property type="term" value="F:metal ion binding"/>
    <property type="evidence" value="ECO:0007669"/>
    <property type="project" value="InterPro"/>
</dbReference>
<dbReference type="SUPFAM" id="SSF109854">
    <property type="entry name" value="DinB/YfiT-like putative metalloenzymes"/>
    <property type="match status" value="1"/>
</dbReference>
<dbReference type="PANTHER" id="PTHR40758">
    <property type="entry name" value="CONSERVED PROTEIN"/>
    <property type="match status" value="1"/>
</dbReference>
<reference evidence="4" key="1">
    <citation type="submission" date="2015-07" db="EMBL/GenBank/DDBJ databases">
        <authorList>
            <person name="Noorani M."/>
        </authorList>
    </citation>
    <scope>NUCLEOTIDE SEQUENCE [LARGE SCALE GENOMIC DNA]</scope>
    <source>
        <strain evidence="4">ATCC 27428</strain>
    </source>
</reference>
<proteinExistence type="predicted"/>
<organism evidence="4 5">
    <name type="scientific">Streptomyces eurocidicus</name>
    <name type="common">Streptoverticillium eurocidicus</name>
    <dbReference type="NCBI Taxonomy" id="66423"/>
    <lineage>
        <taxon>Bacteria</taxon>
        <taxon>Bacillati</taxon>
        <taxon>Actinomycetota</taxon>
        <taxon>Actinomycetes</taxon>
        <taxon>Kitasatosporales</taxon>
        <taxon>Streptomycetaceae</taxon>
        <taxon>Streptomyces</taxon>
    </lineage>
</organism>
<dbReference type="NCBIfam" id="TIGR03083">
    <property type="entry name" value="maleylpyruvate isomerase family mycothiol-dependent enzyme"/>
    <property type="match status" value="1"/>
</dbReference>
<dbReference type="Pfam" id="PF11716">
    <property type="entry name" value="MDMPI_N"/>
    <property type="match status" value="1"/>
</dbReference>
<dbReference type="InterPro" id="IPR017517">
    <property type="entry name" value="Maleyloyr_isom"/>
</dbReference>
<dbReference type="InterPro" id="IPR010872">
    <property type="entry name" value="MDMPI_C-term_domain"/>
</dbReference>
<evidence type="ECO:0000259" key="2">
    <source>
        <dbReference type="Pfam" id="PF11716"/>
    </source>
</evidence>
<evidence type="ECO:0000259" key="1">
    <source>
        <dbReference type="Pfam" id="PF07398"/>
    </source>
</evidence>
<dbReference type="InterPro" id="IPR024344">
    <property type="entry name" value="MDMPI_metal-binding"/>
</dbReference>
<protein>
    <submittedName>
        <fullName evidence="3">Uncharacterized protein (TIGR03083 family)</fullName>
    </submittedName>
</protein>
<dbReference type="AlphaFoldDB" id="A0A2N8P299"/>
<evidence type="ECO:0000313" key="4">
    <source>
        <dbReference type="EMBL" id="PNE35138.1"/>
    </source>
</evidence>
<dbReference type="GO" id="GO:0005886">
    <property type="term" value="C:plasma membrane"/>
    <property type="evidence" value="ECO:0007669"/>
    <property type="project" value="TreeGrafter"/>
</dbReference>
<evidence type="ECO:0000313" key="6">
    <source>
        <dbReference type="Proteomes" id="UP000528608"/>
    </source>
</evidence>
<dbReference type="RefSeq" id="WP_102916466.1">
    <property type="nucleotide sequence ID" value="NZ_JACHJF010000016.1"/>
</dbReference>
<dbReference type="Gene3D" id="1.20.120.450">
    <property type="entry name" value="dinb family like domain"/>
    <property type="match status" value="1"/>
</dbReference>
<sequence>MTSLSYDRYCSEVVTQTTLLREAIRGADLTATVPTCPEWTLAHLLLHVGQAHRRAEHLVRTRFTGFRVPDDVGAAPAPGPGQPALDAGAAAFGDWLEEGAETLARTLRESGPDSAVWTFGPRQTADFWARRMTHETVIHRADAEATTGVAFAVAPEIAADCLDEWLQIISSPMAMEFKPAYKELLGPGRTLHLHATDTAPELEAEWFVDCGGERIEWRRAHEKAAVVVRGPLTDLLAVFYRRQSPDSGRVEVLGERALLEFWLERASF</sequence>
<comment type="caution">
    <text evidence="4">The sequence shown here is derived from an EMBL/GenBank/DDBJ whole genome shotgun (WGS) entry which is preliminary data.</text>
</comment>
<reference evidence="3 6" key="3">
    <citation type="submission" date="2020-08" db="EMBL/GenBank/DDBJ databases">
        <title>Genomic Encyclopedia of Type Strains, Phase III (KMG-III): the genomes of soil and plant-associated and newly described type strains.</title>
        <authorList>
            <person name="Whitman W."/>
        </authorList>
    </citation>
    <scope>NUCLEOTIDE SEQUENCE [LARGE SCALE GENOMIC DNA]</scope>
    <source>
        <strain evidence="3 6">CECT 3259</strain>
    </source>
</reference>
<dbReference type="Proteomes" id="UP000528608">
    <property type="component" value="Unassembled WGS sequence"/>
</dbReference>